<gene>
    <name evidence="1" type="ORF">SAMN05421740_103316</name>
</gene>
<accession>A0A1H7M127</accession>
<keyword evidence="1" id="KW-0255">Endonuclease</keyword>
<proteinExistence type="predicted"/>
<keyword evidence="1" id="KW-0378">Hydrolase</keyword>
<dbReference type="STRING" id="332977.SAMN05421740_103316"/>
<dbReference type="InterPro" id="IPR035901">
    <property type="entry name" value="GIY-YIG_endonuc_sf"/>
</dbReference>
<dbReference type="SUPFAM" id="SSF82771">
    <property type="entry name" value="GIY-YIG endonuclease"/>
    <property type="match status" value="1"/>
</dbReference>
<evidence type="ECO:0000313" key="2">
    <source>
        <dbReference type="Proteomes" id="UP000198916"/>
    </source>
</evidence>
<organism evidence="1 2">
    <name type="scientific">Parapedobacter koreensis</name>
    <dbReference type="NCBI Taxonomy" id="332977"/>
    <lineage>
        <taxon>Bacteria</taxon>
        <taxon>Pseudomonadati</taxon>
        <taxon>Bacteroidota</taxon>
        <taxon>Sphingobacteriia</taxon>
        <taxon>Sphingobacteriales</taxon>
        <taxon>Sphingobacteriaceae</taxon>
        <taxon>Parapedobacter</taxon>
    </lineage>
</organism>
<keyword evidence="1" id="KW-0540">Nuclease</keyword>
<dbReference type="OrthoDB" id="795217at2"/>
<dbReference type="Gene3D" id="3.40.1440.10">
    <property type="entry name" value="GIY-YIG endonuclease"/>
    <property type="match status" value="1"/>
</dbReference>
<evidence type="ECO:0000313" key="1">
    <source>
        <dbReference type="EMBL" id="SEL04297.1"/>
    </source>
</evidence>
<reference evidence="2" key="1">
    <citation type="submission" date="2016-10" db="EMBL/GenBank/DDBJ databases">
        <authorList>
            <person name="Varghese N."/>
            <person name="Submissions S."/>
        </authorList>
    </citation>
    <scope>NUCLEOTIDE SEQUENCE [LARGE SCALE GENOMIC DNA]</scope>
    <source>
        <strain evidence="2">Jip14</strain>
    </source>
</reference>
<dbReference type="GO" id="GO:0004519">
    <property type="term" value="F:endonuclease activity"/>
    <property type="evidence" value="ECO:0007669"/>
    <property type="project" value="UniProtKB-KW"/>
</dbReference>
<protein>
    <submittedName>
        <fullName evidence="1">Putative endonuclease</fullName>
    </submittedName>
</protein>
<dbReference type="RefSeq" id="WP_090604822.1">
    <property type="nucleotide sequence ID" value="NZ_FNZR01000003.1"/>
</dbReference>
<name>A0A1H7M127_9SPHI</name>
<dbReference type="EMBL" id="FNZR01000003">
    <property type="protein sequence ID" value="SEL04297.1"/>
    <property type="molecule type" value="Genomic_DNA"/>
</dbReference>
<sequence length="111" mass="12797">MNNYIYILTDCNRTCLHVGMTHDLNKAIKTYKETPGLFFDACSKVSRLVYHEALASEEAALCRFNEISTYTRMQKERLIRKYNPNWVDLGLVRPLAIFTPLSGPYSGRMLS</sequence>
<keyword evidence="2" id="KW-1185">Reference proteome</keyword>
<dbReference type="Proteomes" id="UP000198916">
    <property type="component" value="Unassembled WGS sequence"/>
</dbReference>
<dbReference type="AlphaFoldDB" id="A0A1H7M127"/>